<reference evidence="2" key="1">
    <citation type="submission" date="2021-01" db="EMBL/GenBank/DDBJ databases">
        <authorList>
            <person name="Corre E."/>
            <person name="Pelletier E."/>
            <person name="Niang G."/>
            <person name="Scheremetjew M."/>
            <person name="Finn R."/>
            <person name="Kale V."/>
            <person name="Holt S."/>
            <person name="Cochrane G."/>
            <person name="Meng A."/>
            <person name="Brown T."/>
            <person name="Cohen L."/>
        </authorList>
    </citation>
    <scope>NUCLEOTIDE SEQUENCE</scope>
    <source>
        <strain evidence="2">CCMP2058</strain>
    </source>
</reference>
<dbReference type="PANTHER" id="PTHR39340">
    <property type="entry name" value="SULFOFRUCTOSEPHOSPHATE ALDOLASE"/>
    <property type="match status" value="1"/>
</dbReference>
<dbReference type="InterPro" id="IPR050552">
    <property type="entry name" value="LacD_aldolase"/>
</dbReference>
<dbReference type="PANTHER" id="PTHR39340:SF1">
    <property type="entry name" value="SULFOFRUCTOSEPHOSPHATE ALDOLASE"/>
    <property type="match status" value="1"/>
</dbReference>
<organism evidence="2">
    <name type="scientific">Amorphochlora amoebiformis</name>
    <dbReference type="NCBI Taxonomy" id="1561963"/>
    <lineage>
        <taxon>Eukaryota</taxon>
        <taxon>Sar</taxon>
        <taxon>Rhizaria</taxon>
        <taxon>Cercozoa</taxon>
        <taxon>Chlorarachniophyceae</taxon>
        <taxon>Amorphochlora</taxon>
    </lineage>
</organism>
<dbReference type="GO" id="GO:1902777">
    <property type="term" value="P:6-sulfoquinovose(1-) catabolic process"/>
    <property type="evidence" value="ECO:0007669"/>
    <property type="project" value="TreeGrafter"/>
</dbReference>
<proteinExistence type="predicted"/>
<dbReference type="GO" id="GO:0061595">
    <property type="term" value="F:6-deoxy-6-sulfofructose-1-phosphate aldolase activity"/>
    <property type="evidence" value="ECO:0007669"/>
    <property type="project" value="TreeGrafter"/>
</dbReference>
<evidence type="ECO:0000313" key="2">
    <source>
        <dbReference type="EMBL" id="CAD8454307.1"/>
    </source>
</evidence>
<gene>
    <name evidence="2" type="ORF">LAMO00422_LOCUS13248</name>
</gene>
<accession>A0A7S0DGX0</accession>
<dbReference type="InterPro" id="IPR013785">
    <property type="entry name" value="Aldolase_TIM"/>
</dbReference>
<dbReference type="Gene3D" id="3.20.20.70">
    <property type="entry name" value="Aldolase class I"/>
    <property type="match status" value="1"/>
</dbReference>
<sequence>MCVCFVARYLQVMGERGCKPFIFLSDGVSMDVFCEMLTLAGKAKCKFNGVLCGRATWKDAVDIYARKGLKALDKWVSTKGVSNLKKLLFCLRKHATPITPSMYENWKTLETEPRD</sequence>
<dbReference type="EMBL" id="HBEM01019368">
    <property type="protein sequence ID" value="CAD8454307.1"/>
    <property type="molecule type" value="Transcribed_RNA"/>
</dbReference>
<evidence type="ECO:0000256" key="1">
    <source>
        <dbReference type="ARBA" id="ARBA00023239"/>
    </source>
</evidence>
<name>A0A7S0DGX0_9EUKA</name>
<protein>
    <recommendedName>
        <fullName evidence="3">Fructose-bisphosphate aldolase</fullName>
    </recommendedName>
</protein>
<dbReference type="AlphaFoldDB" id="A0A7S0DGX0"/>
<keyword evidence="1" id="KW-0456">Lyase</keyword>
<evidence type="ECO:0008006" key="3">
    <source>
        <dbReference type="Google" id="ProtNLM"/>
    </source>
</evidence>
<dbReference type="SUPFAM" id="SSF51569">
    <property type="entry name" value="Aldolase"/>
    <property type="match status" value="1"/>
</dbReference>